<dbReference type="Proteomes" id="UP001649230">
    <property type="component" value="Plasmid pYPD9-1"/>
</dbReference>
<organism evidence="1 2">
    <name type="scientific">Paenibacillus hexagrammi</name>
    <dbReference type="NCBI Taxonomy" id="2908839"/>
    <lineage>
        <taxon>Bacteria</taxon>
        <taxon>Bacillati</taxon>
        <taxon>Bacillota</taxon>
        <taxon>Bacilli</taxon>
        <taxon>Bacillales</taxon>
        <taxon>Paenibacillaceae</taxon>
        <taxon>Paenibacillus</taxon>
    </lineage>
</organism>
<sequence length="89" mass="10151">MTFMLIVVQTRRTAEEINARLAHPVGHFAARAVFVGEALCGIHFRGQRPNMIITQYDPQSMRDLKWEREVLKPAVAQDAVWLNKGGFDK</sequence>
<evidence type="ECO:0000313" key="1">
    <source>
        <dbReference type="EMBL" id="UJF36545.1"/>
    </source>
</evidence>
<geneLocation type="plasmid" evidence="1 2">
    <name>pYPD9-1</name>
</geneLocation>
<protein>
    <submittedName>
        <fullName evidence="1">Uncharacterized protein</fullName>
    </submittedName>
</protein>
<proteinExistence type="predicted"/>
<dbReference type="EMBL" id="CP090979">
    <property type="protein sequence ID" value="UJF36545.1"/>
    <property type="molecule type" value="Genomic_DNA"/>
</dbReference>
<accession>A0ABY3SSJ1</accession>
<dbReference type="RefSeq" id="WP_235123095.1">
    <property type="nucleotide sequence ID" value="NZ_CP090979.1"/>
</dbReference>
<gene>
    <name evidence="1" type="ORF">L0M14_30625</name>
</gene>
<keyword evidence="2" id="KW-1185">Reference proteome</keyword>
<reference evidence="1 2" key="1">
    <citation type="journal article" date="2024" name="Int. J. Syst. Evol. Microbiol.">
        <title>Paenibacillus hexagrammi sp. nov., a novel bacterium isolated from the gut content of Hexagrammos agrammus.</title>
        <authorList>
            <person name="Jung H.K."/>
            <person name="Kim D.G."/>
            <person name="Zin H."/>
            <person name="Park J."/>
            <person name="Jung H."/>
            <person name="Kim Y.O."/>
            <person name="Kong H.J."/>
            <person name="Kim J.W."/>
            <person name="Kim Y.S."/>
        </authorList>
    </citation>
    <scope>NUCLEOTIDE SEQUENCE [LARGE SCALE GENOMIC DNA]</scope>
    <source>
        <strain evidence="1 2">YPD9-1</strain>
    </source>
</reference>
<name>A0ABY3SSJ1_9BACL</name>
<evidence type="ECO:0000313" key="2">
    <source>
        <dbReference type="Proteomes" id="UP001649230"/>
    </source>
</evidence>
<keyword evidence="1" id="KW-0614">Plasmid</keyword>